<feature type="domain" description="Palmitoyltransferase DHHC" evidence="13">
    <location>
        <begin position="224"/>
        <end position="346"/>
    </location>
</feature>
<name>A0A1B5L4X5_USTVR</name>
<keyword evidence="2 11" id="KW-0808">Transferase</keyword>
<feature type="region of interest" description="Disordered" evidence="12">
    <location>
        <begin position="375"/>
        <end position="394"/>
    </location>
</feature>
<dbReference type="AlphaFoldDB" id="A0A1B5L4X5"/>
<feature type="transmembrane region" description="Helical" evidence="11">
    <location>
        <begin position="274"/>
        <end position="293"/>
    </location>
</feature>
<keyword evidence="7" id="KW-0449">Lipoprotein</keyword>
<dbReference type="GO" id="GO:0016020">
    <property type="term" value="C:membrane"/>
    <property type="evidence" value="ECO:0007669"/>
    <property type="project" value="UniProtKB-SubCell"/>
</dbReference>
<comment type="subcellular location">
    <subcellularLocation>
        <location evidence="1">Membrane</location>
        <topology evidence="1">Multi-pass membrane protein</topology>
    </subcellularLocation>
</comment>
<dbReference type="EC" id="2.3.1.225" evidence="11"/>
<evidence type="ECO:0000256" key="5">
    <source>
        <dbReference type="ARBA" id="ARBA00023136"/>
    </source>
</evidence>
<feature type="region of interest" description="Disordered" evidence="12">
    <location>
        <begin position="169"/>
        <end position="205"/>
    </location>
</feature>
<dbReference type="InterPro" id="IPR001594">
    <property type="entry name" value="Palmitoyltrfase_DHHC"/>
</dbReference>
<accession>A0A1B5L4X5</accession>
<evidence type="ECO:0000256" key="10">
    <source>
        <dbReference type="ARBA" id="ARBA00048048"/>
    </source>
</evidence>
<evidence type="ECO:0000256" key="8">
    <source>
        <dbReference type="ARBA" id="ARBA00023315"/>
    </source>
</evidence>
<feature type="transmembrane region" description="Helical" evidence="11">
    <location>
        <begin position="94"/>
        <end position="120"/>
    </location>
</feature>
<proteinExistence type="inferred from homology"/>
<dbReference type="PANTHER" id="PTHR22883:SF23">
    <property type="entry name" value="PALMITOYLTRANSFERASE ZDHHC6"/>
    <property type="match status" value="1"/>
</dbReference>
<dbReference type="GO" id="GO:0006612">
    <property type="term" value="P:protein targeting to membrane"/>
    <property type="evidence" value="ECO:0007669"/>
    <property type="project" value="TreeGrafter"/>
</dbReference>
<feature type="compositionally biased region" description="Basic and acidic residues" evidence="12">
    <location>
        <begin position="169"/>
        <end position="179"/>
    </location>
</feature>
<dbReference type="PANTHER" id="PTHR22883">
    <property type="entry name" value="ZINC FINGER DHHC DOMAIN CONTAINING PROTEIN"/>
    <property type="match status" value="1"/>
</dbReference>
<keyword evidence="5 11" id="KW-0472">Membrane</keyword>
<keyword evidence="4 11" id="KW-1133">Transmembrane helix</keyword>
<dbReference type="Proteomes" id="UP000054053">
    <property type="component" value="Unassembled WGS sequence"/>
</dbReference>
<feature type="transmembrane region" description="Helical" evidence="11">
    <location>
        <begin position="305"/>
        <end position="328"/>
    </location>
</feature>
<dbReference type="Pfam" id="PF01529">
    <property type="entry name" value="DHHC"/>
    <property type="match status" value="1"/>
</dbReference>
<dbReference type="GO" id="GO:0005794">
    <property type="term" value="C:Golgi apparatus"/>
    <property type="evidence" value="ECO:0007669"/>
    <property type="project" value="TreeGrafter"/>
</dbReference>
<evidence type="ECO:0000259" key="13">
    <source>
        <dbReference type="Pfam" id="PF01529"/>
    </source>
</evidence>
<comment type="similarity">
    <text evidence="9">Belongs to the DHHC palmitoyltransferase family. PFA5 subfamily.</text>
</comment>
<keyword evidence="6" id="KW-0564">Palmitate</keyword>
<dbReference type="GO" id="GO:0005783">
    <property type="term" value="C:endoplasmic reticulum"/>
    <property type="evidence" value="ECO:0007669"/>
    <property type="project" value="TreeGrafter"/>
</dbReference>
<evidence type="ECO:0000313" key="14">
    <source>
        <dbReference type="EMBL" id="GAO17597.1"/>
    </source>
</evidence>
<comment type="caution">
    <text evidence="14">The sequence shown here is derived from an EMBL/GenBank/DDBJ whole genome shotgun (WGS) entry which is preliminary data.</text>
</comment>
<comment type="domain">
    <text evidence="11">The DHHC domain is required for palmitoyltransferase activity.</text>
</comment>
<feature type="compositionally biased region" description="Polar residues" evidence="12">
    <location>
        <begin position="382"/>
        <end position="392"/>
    </location>
</feature>
<reference evidence="15" key="1">
    <citation type="journal article" date="2016" name="Genome Announc.">
        <title>Genome sequence of Ustilaginoidea virens IPU010, a rice pathogenic fungus causing false smut.</title>
        <authorList>
            <person name="Kumagai T."/>
            <person name="Ishii T."/>
            <person name="Terai G."/>
            <person name="Umemura M."/>
            <person name="Machida M."/>
            <person name="Asai K."/>
        </authorList>
    </citation>
    <scope>NUCLEOTIDE SEQUENCE [LARGE SCALE GENOMIC DNA]</scope>
    <source>
        <strain evidence="15">IPU010</strain>
    </source>
</reference>
<protein>
    <recommendedName>
        <fullName evidence="11">Palmitoyltransferase</fullName>
        <ecNumber evidence="11">2.3.1.225</ecNumber>
    </recommendedName>
</protein>
<evidence type="ECO:0000256" key="3">
    <source>
        <dbReference type="ARBA" id="ARBA00022692"/>
    </source>
</evidence>
<evidence type="ECO:0000256" key="4">
    <source>
        <dbReference type="ARBA" id="ARBA00022989"/>
    </source>
</evidence>
<dbReference type="PROSITE" id="PS50216">
    <property type="entry name" value="DHHC"/>
    <property type="match status" value="1"/>
</dbReference>
<comment type="catalytic activity">
    <reaction evidence="10 11">
        <text>L-cysteinyl-[protein] + hexadecanoyl-CoA = S-hexadecanoyl-L-cysteinyl-[protein] + CoA</text>
        <dbReference type="Rhea" id="RHEA:36683"/>
        <dbReference type="Rhea" id="RHEA-COMP:10131"/>
        <dbReference type="Rhea" id="RHEA-COMP:11032"/>
        <dbReference type="ChEBI" id="CHEBI:29950"/>
        <dbReference type="ChEBI" id="CHEBI:57287"/>
        <dbReference type="ChEBI" id="CHEBI:57379"/>
        <dbReference type="ChEBI" id="CHEBI:74151"/>
        <dbReference type="EC" id="2.3.1.225"/>
    </reaction>
</comment>
<organism evidence="14 15">
    <name type="scientific">Ustilaginoidea virens</name>
    <name type="common">Rice false smut fungus</name>
    <name type="synonym">Villosiclava virens</name>
    <dbReference type="NCBI Taxonomy" id="1159556"/>
    <lineage>
        <taxon>Eukaryota</taxon>
        <taxon>Fungi</taxon>
        <taxon>Dikarya</taxon>
        <taxon>Ascomycota</taxon>
        <taxon>Pezizomycotina</taxon>
        <taxon>Sordariomycetes</taxon>
        <taxon>Hypocreomycetidae</taxon>
        <taxon>Hypocreales</taxon>
        <taxon>Clavicipitaceae</taxon>
        <taxon>Ustilaginoidea</taxon>
    </lineage>
</organism>
<keyword evidence="3 11" id="KW-0812">Transmembrane</keyword>
<feature type="transmembrane region" description="Helical" evidence="11">
    <location>
        <begin position="132"/>
        <end position="152"/>
    </location>
</feature>
<sequence>MGAESVYVDGAIVTGVRSMVSDFRPSHISFTHLAHACLVDLLGLRCVIRLWSTSDTSCGLILPKNPNRPSSSPRRRQHAAMAPRMPSERAAMRWTIRIIPFFIVCALCLATYAVVGRLCVQYLHQRRGKSGLAAGVLVLYFVFFALTLWSYARVFFAIQADPGFVPLLRRGDADEPPEKRRSHRSRRRRDPEDPPWVPPDADPNSPGLEAFYSKDAFACEVDGRPKWCSVCQQWKPDRAHHSSELGRCVRKMDHLCPWVGGMVSETSFNFFTHFVFYTTCLCVVCLSVSAWCLTQQLGSNQEVAVDGWIIAVVVMSAFFGLFAFGMTLTAGRFILTNTTNIDMLKKRQTFTLAVRIPRDAPPSSKYRTITYPLPSLQPTPPNASGQEASNGSLAARDQQASRRFAILRTEPSENPWDLGLWENCKAVMGPNALEWLLPIRHSPCCDHDSMASDYPFGPLVAELRRRYSVPDVADPTGRGVP</sequence>
<evidence type="ECO:0000256" key="7">
    <source>
        <dbReference type="ARBA" id="ARBA00023288"/>
    </source>
</evidence>
<gene>
    <name evidence="14" type="ORF">UVI_02050810</name>
</gene>
<evidence type="ECO:0000256" key="12">
    <source>
        <dbReference type="SAM" id="MobiDB-lite"/>
    </source>
</evidence>
<dbReference type="GO" id="GO:0019706">
    <property type="term" value="F:protein-cysteine S-palmitoyltransferase activity"/>
    <property type="evidence" value="ECO:0007669"/>
    <property type="project" value="UniProtKB-EC"/>
</dbReference>
<evidence type="ECO:0000256" key="11">
    <source>
        <dbReference type="RuleBase" id="RU079119"/>
    </source>
</evidence>
<evidence type="ECO:0000256" key="2">
    <source>
        <dbReference type="ARBA" id="ARBA00022679"/>
    </source>
</evidence>
<evidence type="ECO:0000256" key="6">
    <source>
        <dbReference type="ARBA" id="ARBA00023139"/>
    </source>
</evidence>
<evidence type="ECO:0000256" key="9">
    <source>
        <dbReference type="ARBA" id="ARBA00038298"/>
    </source>
</evidence>
<dbReference type="InterPro" id="IPR039859">
    <property type="entry name" value="PFA4/ZDH16/20/ERF2-like"/>
</dbReference>
<dbReference type="EMBL" id="BBTG02000037">
    <property type="protein sequence ID" value="GAO17597.1"/>
    <property type="molecule type" value="Genomic_DNA"/>
</dbReference>
<evidence type="ECO:0000313" key="15">
    <source>
        <dbReference type="Proteomes" id="UP000054053"/>
    </source>
</evidence>
<feature type="region of interest" description="Disordered" evidence="12">
    <location>
        <begin position="64"/>
        <end position="83"/>
    </location>
</feature>
<evidence type="ECO:0000256" key="1">
    <source>
        <dbReference type="ARBA" id="ARBA00004141"/>
    </source>
</evidence>
<keyword evidence="8 11" id="KW-0012">Acyltransferase</keyword>